<feature type="domain" description="2Fe-2S ferredoxin-type" evidence="1">
    <location>
        <begin position="2"/>
        <end position="126"/>
    </location>
</feature>
<accession>A0A518AXL4</accession>
<reference evidence="2 3" key="1">
    <citation type="submission" date="2019-02" db="EMBL/GenBank/DDBJ databases">
        <title>Deep-cultivation of Planctomycetes and their phenomic and genomic characterization uncovers novel biology.</title>
        <authorList>
            <person name="Wiegand S."/>
            <person name="Jogler M."/>
            <person name="Boedeker C."/>
            <person name="Pinto D."/>
            <person name="Vollmers J."/>
            <person name="Rivas-Marin E."/>
            <person name="Kohn T."/>
            <person name="Peeters S.H."/>
            <person name="Heuer A."/>
            <person name="Rast P."/>
            <person name="Oberbeckmann S."/>
            <person name="Bunk B."/>
            <person name="Jeske O."/>
            <person name="Meyerdierks A."/>
            <person name="Storesund J.E."/>
            <person name="Kallscheuer N."/>
            <person name="Luecker S."/>
            <person name="Lage O.M."/>
            <person name="Pohl T."/>
            <person name="Merkel B.J."/>
            <person name="Hornburger P."/>
            <person name="Mueller R.-W."/>
            <person name="Bruemmer F."/>
            <person name="Labrenz M."/>
            <person name="Spormann A.M."/>
            <person name="Op den Camp H."/>
            <person name="Overmann J."/>
            <person name="Amann R."/>
            <person name="Jetten M.S.M."/>
            <person name="Mascher T."/>
            <person name="Medema M.H."/>
            <person name="Devos D.P."/>
            <person name="Kaster A.-K."/>
            <person name="Ovreas L."/>
            <person name="Rohde M."/>
            <person name="Galperin M.Y."/>
            <person name="Jogler C."/>
        </authorList>
    </citation>
    <scope>NUCLEOTIDE SEQUENCE [LARGE SCALE GENOMIC DNA]</scope>
    <source>
        <strain evidence="2 3">Pan216</strain>
    </source>
</reference>
<dbReference type="PROSITE" id="PS51085">
    <property type="entry name" value="2FE2S_FER_2"/>
    <property type="match status" value="1"/>
</dbReference>
<dbReference type="CDD" id="cd00207">
    <property type="entry name" value="fer2"/>
    <property type="match status" value="1"/>
</dbReference>
<dbReference type="SUPFAM" id="SSF54292">
    <property type="entry name" value="2Fe-2S ferredoxin-like"/>
    <property type="match status" value="1"/>
</dbReference>
<evidence type="ECO:0000313" key="2">
    <source>
        <dbReference type="EMBL" id="QDU59468.1"/>
    </source>
</evidence>
<dbReference type="KEGG" id="knv:Pan216_02960"/>
<dbReference type="Proteomes" id="UP000317093">
    <property type="component" value="Chromosome"/>
</dbReference>
<dbReference type="InterPro" id="IPR001041">
    <property type="entry name" value="2Fe-2S_ferredoxin-type"/>
</dbReference>
<proteinExistence type="predicted"/>
<dbReference type="EMBL" id="CP036279">
    <property type="protein sequence ID" value="QDU59468.1"/>
    <property type="molecule type" value="Genomic_DNA"/>
</dbReference>
<name>A0A518AXL4_9BACT</name>
<dbReference type="InterPro" id="IPR036010">
    <property type="entry name" value="2Fe-2S_ferredoxin-like_sf"/>
</dbReference>
<dbReference type="InterPro" id="IPR012675">
    <property type="entry name" value="Beta-grasp_dom_sf"/>
</dbReference>
<keyword evidence="3" id="KW-1185">Reference proteome</keyword>
<dbReference type="AlphaFoldDB" id="A0A518AXL4"/>
<dbReference type="Gene3D" id="3.10.20.30">
    <property type="match status" value="1"/>
</dbReference>
<protein>
    <submittedName>
        <fullName evidence="2">2Fe-2S iron-sulfur cluster binding domain protein</fullName>
    </submittedName>
</protein>
<gene>
    <name evidence="2" type="ORF">Pan216_02960</name>
</gene>
<organism evidence="2 3">
    <name type="scientific">Kolteria novifilia</name>
    <dbReference type="NCBI Taxonomy" id="2527975"/>
    <lineage>
        <taxon>Bacteria</taxon>
        <taxon>Pseudomonadati</taxon>
        <taxon>Planctomycetota</taxon>
        <taxon>Planctomycetia</taxon>
        <taxon>Kolteriales</taxon>
        <taxon>Kolteriaceae</taxon>
        <taxon>Kolteria</taxon>
    </lineage>
</organism>
<dbReference type="OrthoDB" id="9807864at2"/>
<evidence type="ECO:0000313" key="3">
    <source>
        <dbReference type="Proteomes" id="UP000317093"/>
    </source>
</evidence>
<sequence length="135" mass="14492">MPKITFVKEKKEIEVEEGANLREVALANEVGLHHVGLGADNSVATFSNSIASYTNCSRTMPFLGGGHCGTCSVLIKKGAENCSPKSMKEKIRLAVAPSAIGREDEMRLSCQVKVTGDIEVETMPAMNLTGDAFFK</sequence>
<dbReference type="RefSeq" id="WP_145253791.1">
    <property type="nucleotide sequence ID" value="NZ_CP036279.1"/>
</dbReference>
<evidence type="ECO:0000259" key="1">
    <source>
        <dbReference type="PROSITE" id="PS51085"/>
    </source>
</evidence>
<dbReference type="GO" id="GO:0051536">
    <property type="term" value="F:iron-sulfur cluster binding"/>
    <property type="evidence" value="ECO:0007669"/>
    <property type="project" value="InterPro"/>
</dbReference>